<evidence type="ECO:0000313" key="4">
    <source>
        <dbReference type="Proteomes" id="UP000254141"/>
    </source>
</evidence>
<accession>A0A2X3INM7</accession>
<dbReference type="Proteomes" id="UP000250675">
    <property type="component" value="Unassembled WGS sequence"/>
</dbReference>
<proteinExistence type="predicted"/>
<reference evidence="3 4" key="1">
    <citation type="submission" date="2018-06" db="EMBL/GenBank/DDBJ databases">
        <authorList>
            <consortium name="Pathogen Informatics"/>
            <person name="Doyle S."/>
        </authorList>
    </citation>
    <scope>NUCLEOTIDE SEQUENCE [LARGE SCALE GENOMIC DNA]</scope>
    <source>
        <strain evidence="2 4">NCTC5051</strain>
        <strain evidence="1 3">NCTC9645</strain>
    </source>
</reference>
<gene>
    <name evidence="2" type="ORF">NCTC5051_02636</name>
    <name evidence="1" type="ORF">NCTC9645_06037</name>
</gene>
<dbReference type="EMBL" id="UASO01000010">
    <property type="protein sequence ID" value="SQC87897.1"/>
    <property type="molecule type" value="Genomic_DNA"/>
</dbReference>
<evidence type="ECO:0000313" key="1">
    <source>
        <dbReference type="EMBL" id="SQC87897.1"/>
    </source>
</evidence>
<protein>
    <submittedName>
        <fullName evidence="1">Uncharacterized protein</fullName>
    </submittedName>
</protein>
<organism evidence="1 3">
    <name type="scientific">Klebsiella pneumoniae</name>
    <dbReference type="NCBI Taxonomy" id="573"/>
    <lineage>
        <taxon>Bacteria</taxon>
        <taxon>Pseudomonadati</taxon>
        <taxon>Pseudomonadota</taxon>
        <taxon>Gammaproteobacteria</taxon>
        <taxon>Enterobacterales</taxon>
        <taxon>Enterobacteriaceae</taxon>
        <taxon>Klebsiella/Raoultella group</taxon>
        <taxon>Klebsiella</taxon>
        <taxon>Klebsiella pneumoniae complex</taxon>
    </lineage>
</organism>
<name>A0A2X3INM7_KLEPN</name>
<sequence>MAGGNRHQVDNYRVCCTIGVDGDPGGLNRNIRDFTGFTNANHKADVPGPLNEVQKTVAIVFAEDNPRQKLALMQGVPFKPAR</sequence>
<evidence type="ECO:0000313" key="2">
    <source>
        <dbReference type="EMBL" id="STU51044.1"/>
    </source>
</evidence>
<dbReference type="Proteomes" id="UP000254141">
    <property type="component" value="Unassembled WGS sequence"/>
</dbReference>
<evidence type="ECO:0000313" key="3">
    <source>
        <dbReference type="Proteomes" id="UP000250675"/>
    </source>
</evidence>
<dbReference type="EMBL" id="UGLU01000001">
    <property type="protein sequence ID" value="STU51044.1"/>
    <property type="molecule type" value="Genomic_DNA"/>
</dbReference>
<dbReference type="AlphaFoldDB" id="A0A2X3INM7"/>